<proteinExistence type="predicted"/>
<evidence type="ECO:0008006" key="3">
    <source>
        <dbReference type="Google" id="ProtNLM"/>
    </source>
</evidence>
<dbReference type="Proteomes" id="UP000309128">
    <property type="component" value="Unassembled WGS sequence"/>
</dbReference>
<organism evidence="1 2">
    <name type="scientific">Nonomuraea turkmeniaca</name>
    <dbReference type="NCBI Taxonomy" id="103838"/>
    <lineage>
        <taxon>Bacteria</taxon>
        <taxon>Bacillati</taxon>
        <taxon>Actinomycetota</taxon>
        <taxon>Actinomycetes</taxon>
        <taxon>Streptosporangiales</taxon>
        <taxon>Streptosporangiaceae</taxon>
        <taxon>Nonomuraea</taxon>
    </lineage>
</organism>
<keyword evidence="2" id="KW-1185">Reference proteome</keyword>
<gene>
    <name evidence="1" type="ORF">ETD86_00310</name>
</gene>
<dbReference type="AlphaFoldDB" id="A0A5S4FY47"/>
<sequence length="91" mass="9975">MISFLVAELGEHAAVTELEGEAGADRVAAWFADRWGAAASGIVNARLDALGSACAWWREQGWLTGDPLRRIRRVAQGYLPGVSRGLRRRRV</sequence>
<accession>A0A5S4FY47</accession>
<dbReference type="EMBL" id="VCKY01000001">
    <property type="protein sequence ID" value="TMR25609.1"/>
    <property type="molecule type" value="Genomic_DNA"/>
</dbReference>
<comment type="caution">
    <text evidence="1">The sequence shown here is derived from an EMBL/GenBank/DDBJ whole genome shotgun (WGS) entry which is preliminary data.</text>
</comment>
<dbReference type="RefSeq" id="WP_138664018.1">
    <property type="nucleotide sequence ID" value="NZ_VCKY01000001.1"/>
</dbReference>
<protein>
    <recommendedName>
        <fullName evidence="3">Integrase</fullName>
    </recommendedName>
</protein>
<name>A0A5S4FY47_9ACTN</name>
<evidence type="ECO:0000313" key="2">
    <source>
        <dbReference type="Proteomes" id="UP000309128"/>
    </source>
</evidence>
<reference evidence="1 2" key="1">
    <citation type="submission" date="2019-05" db="EMBL/GenBank/DDBJ databases">
        <title>Draft genome sequence of Nonomuraea turkmeniaca DSM 43926.</title>
        <authorList>
            <person name="Saricaoglu S."/>
            <person name="Isik K."/>
        </authorList>
    </citation>
    <scope>NUCLEOTIDE SEQUENCE [LARGE SCALE GENOMIC DNA]</scope>
    <source>
        <strain evidence="1 2">DSM 43926</strain>
    </source>
</reference>
<evidence type="ECO:0000313" key="1">
    <source>
        <dbReference type="EMBL" id="TMR25609.1"/>
    </source>
</evidence>
<dbReference type="OrthoDB" id="3345368at2"/>